<dbReference type="InterPro" id="IPR003313">
    <property type="entry name" value="AraC-bd"/>
</dbReference>
<dbReference type="InterPro" id="IPR050789">
    <property type="entry name" value="Diverse_Enzym_Activities"/>
</dbReference>
<dbReference type="InterPro" id="IPR018060">
    <property type="entry name" value="HTH_AraC"/>
</dbReference>
<dbReference type="SUPFAM" id="SSF56601">
    <property type="entry name" value="beta-lactamase/transpeptidase-like"/>
    <property type="match status" value="1"/>
</dbReference>
<dbReference type="AlphaFoldDB" id="A9U6U8"/>
<evidence type="ECO:0000256" key="2">
    <source>
        <dbReference type="ARBA" id="ARBA00023125"/>
    </source>
</evidence>
<dbReference type="SMART" id="SM00342">
    <property type="entry name" value="HTH_ARAC"/>
    <property type="match status" value="1"/>
</dbReference>
<dbReference type="InterPro" id="IPR009057">
    <property type="entry name" value="Homeodomain-like_sf"/>
</dbReference>
<dbReference type="PANTHER" id="PTHR43283:SF3">
    <property type="entry name" value="BETA-LACTAMASE FAMILY PROTEIN (AFU_ORTHOLOGUE AFUA_5G07500)"/>
    <property type="match status" value="1"/>
</dbReference>
<reference evidence="5" key="1">
    <citation type="journal article" date="2008" name="Science">
        <title>The Physcomitrella genome reveals evolutionary insights into the conquest of land by plants.</title>
        <authorList>
            <person name="Rensing S."/>
            <person name="Lang D."/>
            <person name="Zimmer A."/>
            <person name="Terry A."/>
            <person name="Salamov A."/>
            <person name="Shapiro H."/>
            <person name="Nishiyama T."/>
            <person name="Perroud P.-F."/>
            <person name="Lindquist E."/>
            <person name="Kamisugi Y."/>
            <person name="Tanahashi T."/>
            <person name="Sakakibara K."/>
            <person name="Fujita T."/>
            <person name="Oishi K."/>
            <person name="Shin-I T."/>
            <person name="Kuroki Y."/>
            <person name="Toyoda A."/>
            <person name="Suzuki Y."/>
            <person name="Hashimoto A."/>
            <person name="Yamaguchi K."/>
            <person name="Sugano A."/>
            <person name="Kohara Y."/>
            <person name="Fujiyama A."/>
            <person name="Anterola A."/>
            <person name="Aoki S."/>
            <person name="Ashton N."/>
            <person name="Barbazuk W.B."/>
            <person name="Barker E."/>
            <person name="Bennetzen J."/>
            <person name="Bezanilla M."/>
            <person name="Blankenship R."/>
            <person name="Cho S.H."/>
            <person name="Dutcher S."/>
            <person name="Estelle M."/>
            <person name="Fawcett J.A."/>
            <person name="Gundlach H."/>
            <person name="Hanada K."/>
            <person name="Heyl A."/>
            <person name="Hicks K.A."/>
            <person name="Hugh J."/>
            <person name="Lohr M."/>
            <person name="Mayer K."/>
            <person name="Melkozernov A."/>
            <person name="Murata T."/>
            <person name="Nelson D."/>
            <person name="Pils B."/>
            <person name="Prigge M."/>
            <person name="Reiss B."/>
            <person name="Renner T."/>
            <person name="Rombauts S."/>
            <person name="Rushton P."/>
            <person name="Sanderfoot A."/>
            <person name="Schween G."/>
            <person name="Shiu S.-H."/>
            <person name="Stueber K."/>
            <person name="Theodoulou F.L."/>
            <person name="Tu H."/>
            <person name="Van de Peer Y."/>
            <person name="Verrier P.J."/>
            <person name="Waters E."/>
            <person name="Wood A."/>
            <person name="Yang L."/>
            <person name="Cove D."/>
            <person name="Cuming A."/>
            <person name="Hasebe M."/>
            <person name="Lucas S."/>
            <person name="Mishler D.B."/>
            <person name="Reski R."/>
            <person name="Grigoriev I."/>
            <person name="Quatrano R.S."/>
            <person name="Boore J.L."/>
        </authorList>
    </citation>
    <scope>NUCLEOTIDE SEQUENCE [LARGE SCALE GENOMIC DNA]</scope>
</reference>
<keyword evidence="3" id="KW-0804">Transcription</keyword>
<accession>A9U6U8</accession>
<dbReference type="InterPro" id="IPR012338">
    <property type="entry name" value="Beta-lactam/transpept-like"/>
</dbReference>
<organism>
    <name type="scientific">Physcomitrium patens</name>
    <name type="common">Spreading-leaved earth moss</name>
    <name type="synonym">Physcomitrella patens</name>
    <dbReference type="NCBI Taxonomy" id="3218"/>
    <lineage>
        <taxon>Eukaryota</taxon>
        <taxon>Viridiplantae</taxon>
        <taxon>Streptophyta</taxon>
        <taxon>Embryophyta</taxon>
        <taxon>Bryophyta</taxon>
        <taxon>Bryophytina</taxon>
        <taxon>Bryopsida</taxon>
        <taxon>Funariidae</taxon>
        <taxon>Funariales</taxon>
        <taxon>Funariaceae</taxon>
        <taxon>Physcomitrium</taxon>
    </lineage>
</organism>
<evidence type="ECO:0000259" key="4">
    <source>
        <dbReference type="PROSITE" id="PS01124"/>
    </source>
</evidence>
<dbReference type="InterPro" id="IPR037923">
    <property type="entry name" value="HTH-like"/>
</dbReference>
<dbReference type="Gene3D" id="1.10.10.60">
    <property type="entry name" value="Homeodomain-like"/>
    <property type="match status" value="1"/>
</dbReference>
<dbReference type="EMBL" id="DS546211">
    <property type="protein sequence ID" value="EDQ48606.1"/>
    <property type="molecule type" value="Genomic_DNA"/>
</dbReference>
<evidence type="ECO:0000313" key="5">
    <source>
        <dbReference type="EMBL" id="EDQ48606.1"/>
    </source>
</evidence>
<dbReference type="eggNOG" id="ENOG502T10U">
    <property type="taxonomic scope" value="Eukaryota"/>
</dbReference>
<evidence type="ECO:0000256" key="3">
    <source>
        <dbReference type="ARBA" id="ARBA00023163"/>
    </source>
</evidence>
<dbReference type="GO" id="GO:0003700">
    <property type="term" value="F:DNA-binding transcription factor activity"/>
    <property type="evidence" value="ECO:0007669"/>
    <property type="project" value="InterPro"/>
</dbReference>
<keyword evidence="2" id="KW-0238">DNA-binding</keyword>
<dbReference type="Gene3D" id="2.60.120.280">
    <property type="entry name" value="Regulatory protein AraC"/>
    <property type="match status" value="1"/>
</dbReference>
<dbReference type="GO" id="GO:0043565">
    <property type="term" value="F:sequence-specific DNA binding"/>
    <property type="evidence" value="ECO:0007669"/>
    <property type="project" value="InterPro"/>
</dbReference>
<dbReference type="SUPFAM" id="SSF51215">
    <property type="entry name" value="Regulatory protein AraC"/>
    <property type="match status" value="1"/>
</dbReference>
<proteinExistence type="predicted"/>
<feature type="non-terminal residue" evidence="5">
    <location>
        <position position="498"/>
    </location>
</feature>
<feature type="domain" description="HTH araC/xylS-type" evidence="4">
    <location>
        <begin position="172"/>
        <end position="245"/>
    </location>
</feature>
<keyword evidence="1" id="KW-0805">Transcription regulation</keyword>
<dbReference type="Pfam" id="PF02311">
    <property type="entry name" value="AraC_binding"/>
    <property type="match status" value="1"/>
</dbReference>
<dbReference type="SUPFAM" id="SSF46689">
    <property type="entry name" value="Homeodomain-like"/>
    <property type="match status" value="1"/>
</dbReference>
<sequence>MRGGANVSGFIRQPDVLEGTGAAIFGDHFEKDDTYRLHRPDGMRDWLLVYTLSGEGYFMTPGGKKGCGAGQLGLLRSGVPHEYGTVRGSWWNFLWIHYPGLPENAYLPEDDILIETLSEERIKDRIERAFRNVFQDSRDRSVLWKPLCENTIREVLLLLAQRTKKRFDPRIEQTLGILSSRMKEEIRVDLLAREVGLSPSRLAHLFKAETGRTIVQHVNQMRIRQAALLMKHSGRLAVEAAIEGGPAGCACLVMRKGETVYDEKFGYANLETKQLIQSDTIYRIYSMTKVITCTAALQLYERGLYLLDDPLEEYLPEFKNPSVFRQDESGNMVAGPAAGPIRIRDLFTMTSGLTYGGSGSETERLTGPIYQKAPTSMDVRAFTRALAEVPLAFDPGTRWQYGLSHDVLGALIEVLSGQTFEQYLKREIFDPLGMKDTSFRISEGKRDRLAVMYNLAEDGTLTPNNSLETPYQPECRFESGGGGLLSTIGDYARFAQAL</sequence>
<dbReference type="InterPro" id="IPR001466">
    <property type="entry name" value="Beta-lactam-related"/>
</dbReference>
<dbReference type="PROSITE" id="PS01124">
    <property type="entry name" value="HTH_ARAC_FAMILY_2"/>
    <property type="match status" value="1"/>
</dbReference>
<gene>
    <name evidence="5" type="ORF">PHYPADRAFT_103538</name>
</gene>
<dbReference type="Pfam" id="PF00144">
    <property type="entry name" value="Beta-lactamase"/>
    <property type="match status" value="1"/>
</dbReference>
<protein>
    <submittedName>
        <fullName evidence="5">Predicted protein</fullName>
    </submittedName>
</protein>
<evidence type="ECO:0000256" key="1">
    <source>
        <dbReference type="ARBA" id="ARBA00023015"/>
    </source>
</evidence>
<name>A9U6U8_PHYPA</name>
<dbReference type="PANTHER" id="PTHR43283">
    <property type="entry name" value="BETA-LACTAMASE-RELATED"/>
    <property type="match status" value="1"/>
</dbReference>
<dbReference type="Gene3D" id="3.40.710.10">
    <property type="entry name" value="DD-peptidase/beta-lactamase superfamily"/>
    <property type="match status" value="1"/>
</dbReference>